<feature type="region of interest" description="Disordered" evidence="1">
    <location>
        <begin position="90"/>
        <end position="172"/>
    </location>
</feature>
<feature type="region of interest" description="Disordered" evidence="1">
    <location>
        <begin position="222"/>
        <end position="262"/>
    </location>
</feature>
<dbReference type="GO" id="GO:0008757">
    <property type="term" value="F:S-adenosylmethionine-dependent methyltransferase activity"/>
    <property type="evidence" value="ECO:0007669"/>
    <property type="project" value="UniProtKB-ARBA"/>
</dbReference>
<dbReference type="SUPFAM" id="SSF82199">
    <property type="entry name" value="SET domain"/>
    <property type="match status" value="1"/>
</dbReference>
<feature type="compositionally biased region" description="Polar residues" evidence="1">
    <location>
        <begin position="90"/>
        <end position="106"/>
    </location>
</feature>
<reference evidence="3 4" key="1">
    <citation type="journal article" date="2017" name="Gigascience">
        <title>Genome sequence of the small brown planthopper, Laodelphax striatellus.</title>
        <authorList>
            <person name="Zhu J."/>
            <person name="Jiang F."/>
            <person name="Wang X."/>
            <person name="Yang P."/>
            <person name="Bao Y."/>
            <person name="Zhao W."/>
            <person name="Wang W."/>
            <person name="Lu H."/>
            <person name="Wang Q."/>
            <person name="Cui N."/>
            <person name="Li J."/>
            <person name="Chen X."/>
            <person name="Luo L."/>
            <person name="Yu J."/>
            <person name="Kang L."/>
            <person name="Cui F."/>
        </authorList>
    </citation>
    <scope>NUCLEOTIDE SEQUENCE [LARGE SCALE GENOMIC DNA]</scope>
    <source>
        <strain evidence="3">Lst14</strain>
    </source>
</reference>
<feature type="compositionally biased region" description="Basic and acidic residues" evidence="1">
    <location>
        <begin position="146"/>
        <end position="165"/>
    </location>
</feature>
<protein>
    <recommendedName>
        <fullName evidence="2">SET domain-containing protein</fullName>
    </recommendedName>
</protein>
<evidence type="ECO:0000313" key="3">
    <source>
        <dbReference type="EMBL" id="RZF44450.1"/>
    </source>
</evidence>
<evidence type="ECO:0000259" key="2">
    <source>
        <dbReference type="PROSITE" id="PS50280"/>
    </source>
</evidence>
<dbReference type="Pfam" id="PF21549">
    <property type="entry name" value="PRDM2_PR"/>
    <property type="match status" value="1"/>
</dbReference>
<gene>
    <name evidence="3" type="ORF">LSTR_LSTR002223</name>
</gene>
<feature type="region of interest" description="Disordered" evidence="1">
    <location>
        <begin position="351"/>
        <end position="370"/>
    </location>
</feature>
<accession>A0A482XFU2</accession>
<dbReference type="PROSITE" id="PS50280">
    <property type="entry name" value="SET"/>
    <property type="match status" value="1"/>
</dbReference>
<evidence type="ECO:0000313" key="4">
    <source>
        <dbReference type="Proteomes" id="UP000291343"/>
    </source>
</evidence>
<dbReference type="GO" id="GO:0008276">
    <property type="term" value="F:protein methyltransferase activity"/>
    <property type="evidence" value="ECO:0007669"/>
    <property type="project" value="UniProtKB-ARBA"/>
</dbReference>
<feature type="compositionally biased region" description="Basic and acidic residues" evidence="1">
    <location>
        <begin position="249"/>
        <end position="262"/>
    </location>
</feature>
<dbReference type="OrthoDB" id="6369905at2759"/>
<dbReference type="GO" id="GO:0008170">
    <property type="term" value="F:N-methyltransferase activity"/>
    <property type="evidence" value="ECO:0007669"/>
    <property type="project" value="UniProtKB-ARBA"/>
</dbReference>
<dbReference type="EMBL" id="QKKF02010496">
    <property type="protein sequence ID" value="RZF44450.1"/>
    <property type="molecule type" value="Genomic_DNA"/>
</dbReference>
<sequence length="555" mass="62121">MPRKGKKIKFNIKNNEAVVLNSSSSCLKCARSVVLNENFERWRRIRSQCSFNNDEDFTSYLLDLVESKIKSDKIGNDGENGNVPKCIETTPGTNASTHESMPIVSQDTKKNKLRILKNRPSPSEQSSECRTKTEESLVEKGDEEERSERMGDEEKENLRVEEDTKIGTSSVVKDDSSITSRLGVDIYDSQCKQIVSSNCANSTDNSIILKETEQNQVFNKLKKHQQNKNSDKVTNVSPGKSKNCKKKKFDTLEKGKKEESVPDERLNITEPVAPVDESKVDPCAPHETVSVDGDLPLEKVSVIDRDNLTAKNHSVVMKQCGDCDSRHLLNSCPLRCPQNVVEDTVSWEQYSRDGLDSRGGDAEDSSDSSRGLQSYAFASLPGCLELRVTDSEHGLGVVTRQSVPAFTRFGPLVGRPIKQMEIPDDSSMKDIWEMLYEGDTCTYTSTEQPDASNWTRWLRPAPSRDQRNLAAVPVQLNGERRLCFVTTQPLAGGDELLYWTDQQHAWSTKKMTKTSDYLSIRSILFIYVAEVAICISHIPSITTVIAPCSMIRISV</sequence>
<feature type="compositionally biased region" description="Basic and acidic residues" evidence="1">
    <location>
        <begin position="127"/>
        <end position="140"/>
    </location>
</feature>
<dbReference type="STRING" id="195883.A0A482XFU2"/>
<organism evidence="3 4">
    <name type="scientific">Laodelphax striatellus</name>
    <name type="common">Small brown planthopper</name>
    <name type="synonym">Delphax striatella</name>
    <dbReference type="NCBI Taxonomy" id="195883"/>
    <lineage>
        <taxon>Eukaryota</taxon>
        <taxon>Metazoa</taxon>
        <taxon>Ecdysozoa</taxon>
        <taxon>Arthropoda</taxon>
        <taxon>Hexapoda</taxon>
        <taxon>Insecta</taxon>
        <taxon>Pterygota</taxon>
        <taxon>Neoptera</taxon>
        <taxon>Paraneoptera</taxon>
        <taxon>Hemiptera</taxon>
        <taxon>Auchenorrhyncha</taxon>
        <taxon>Fulgoroidea</taxon>
        <taxon>Delphacidae</taxon>
        <taxon>Criomorphinae</taxon>
        <taxon>Laodelphax</taxon>
    </lineage>
</organism>
<feature type="compositionally biased region" description="Basic and acidic residues" evidence="1">
    <location>
        <begin position="351"/>
        <end position="361"/>
    </location>
</feature>
<dbReference type="AlphaFoldDB" id="A0A482XFU2"/>
<evidence type="ECO:0000256" key="1">
    <source>
        <dbReference type="SAM" id="MobiDB-lite"/>
    </source>
</evidence>
<name>A0A482XFU2_LAOST</name>
<dbReference type="InterPro" id="IPR001214">
    <property type="entry name" value="SET_dom"/>
</dbReference>
<dbReference type="InterPro" id="IPR046341">
    <property type="entry name" value="SET_dom_sf"/>
</dbReference>
<dbReference type="Gene3D" id="2.170.270.10">
    <property type="entry name" value="SET domain"/>
    <property type="match status" value="1"/>
</dbReference>
<dbReference type="SMR" id="A0A482XFU2"/>
<dbReference type="Proteomes" id="UP000291343">
    <property type="component" value="Unassembled WGS sequence"/>
</dbReference>
<comment type="caution">
    <text evidence="3">The sequence shown here is derived from an EMBL/GenBank/DDBJ whole genome shotgun (WGS) entry which is preliminary data.</text>
</comment>
<proteinExistence type="predicted"/>
<dbReference type="InParanoid" id="A0A482XFU2"/>
<keyword evidence="4" id="KW-1185">Reference proteome</keyword>
<feature type="domain" description="SET" evidence="2">
    <location>
        <begin position="382"/>
        <end position="501"/>
    </location>
</feature>